<dbReference type="KEGG" id="dgr:6565746"/>
<dbReference type="PhylomeDB" id="B4JMQ8"/>
<dbReference type="InParanoid" id="B4JMQ8"/>
<protein>
    <submittedName>
        <fullName evidence="1">GH24673</fullName>
    </submittedName>
</protein>
<dbReference type="EMBL" id="CH916371">
    <property type="protein sequence ID" value="EDV92001.1"/>
    <property type="molecule type" value="Genomic_DNA"/>
</dbReference>
<gene>
    <name evidence="1" type="primary">Dgri\GH24673</name>
    <name evidence="1" type="ORF">Dgri_GH24673</name>
</gene>
<dbReference type="OrthoDB" id="7849454at2759"/>
<organism evidence="2">
    <name type="scientific">Drosophila grimshawi</name>
    <name type="common">Hawaiian fruit fly</name>
    <name type="synonym">Idiomyia grimshawi</name>
    <dbReference type="NCBI Taxonomy" id="7222"/>
    <lineage>
        <taxon>Eukaryota</taxon>
        <taxon>Metazoa</taxon>
        <taxon>Ecdysozoa</taxon>
        <taxon>Arthropoda</taxon>
        <taxon>Hexapoda</taxon>
        <taxon>Insecta</taxon>
        <taxon>Pterygota</taxon>
        <taxon>Neoptera</taxon>
        <taxon>Endopterygota</taxon>
        <taxon>Diptera</taxon>
        <taxon>Brachycera</taxon>
        <taxon>Muscomorpha</taxon>
        <taxon>Ephydroidea</taxon>
        <taxon>Drosophilidae</taxon>
        <taxon>Drosophila</taxon>
        <taxon>Hawaiian Drosophila</taxon>
    </lineage>
</organism>
<dbReference type="Proteomes" id="UP000001070">
    <property type="component" value="Unassembled WGS sequence"/>
</dbReference>
<name>B4JMQ8_DROGR</name>
<dbReference type="eggNOG" id="ENOG502T9AU">
    <property type="taxonomic scope" value="Eukaryota"/>
</dbReference>
<evidence type="ECO:0000313" key="2">
    <source>
        <dbReference type="Proteomes" id="UP000001070"/>
    </source>
</evidence>
<reference evidence="1 2" key="1">
    <citation type="journal article" date="2007" name="Nature">
        <title>Evolution of genes and genomes on the Drosophila phylogeny.</title>
        <authorList>
            <consortium name="Drosophila 12 Genomes Consortium"/>
            <person name="Clark A.G."/>
            <person name="Eisen M.B."/>
            <person name="Smith D.R."/>
            <person name="Bergman C.M."/>
            <person name="Oliver B."/>
            <person name="Markow T.A."/>
            <person name="Kaufman T.C."/>
            <person name="Kellis M."/>
            <person name="Gelbart W."/>
            <person name="Iyer V.N."/>
            <person name="Pollard D.A."/>
            <person name="Sackton T.B."/>
            <person name="Larracuente A.M."/>
            <person name="Singh N.D."/>
            <person name="Abad J.P."/>
            <person name="Abt D.N."/>
            <person name="Adryan B."/>
            <person name="Aguade M."/>
            <person name="Akashi H."/>
            <person name="Anderson W.W."/>
            <person name="Aquadro C.F."/>
            <person name="Ardell D.H."/>
            <person name="Arguello R."/>
            <person name="Artieri C.G."/>
            <person name="Barbash D.A."/>
            <person name="Barker D."/>
            <person name="Barsanti P."/>
            <person name="Batterham P."/>
            <person name="Batzoglou S."/>
            <person name="Begun D."/>
            <person name="Bhutkar A."/>
            <person name="Blanco E."/>
            <person name="Bosak S.A."/>
            <person name="Bradley R.K."/>
            <person name="Brand A.D."/>
            <person name="Brent M.R."/>
            <person name="Brooks A.N."/>
            <person name="Brown R.H."/>
            <person name="Butlin R.K."/>
            <person name="Caggese C."/>
            <person name="Calvi B.R."/>
            <person name="Bernardo de Carvalho A."/>
            <person name="Caspi A."/>
            <person name="Castrezana S."/>
            <person name="Celniker S.E."/>
            <person name="Chang J.L."/>
            <person name="Chapple C."/>
            <person name="Chatterji S."/>
            <person name="Chinwalla A."/>
            <person name="Civetta A."/>
            <person name="Clifton S.W."/>
            <person name="Comeron J.M."/>
            <person name="Costello J.C."/>
            <person name="Coyne J.A."/>
            <person name="Daub J."/>
            <person name="David R.G."/>
            <person name="Delcher A.L."/>
            <person name="Delehaunty K."/>
            <person name="Do C.B."/>
            <person name="Ebling H."/>
            <person name="Edwards K."/>
            <person name="Eickbush T."/>
            <person name="Evans J.D."/>
            <person name="Filipski A."/>
            <person name="Findeiss S."/>
            <person name="Freyhult E."/>
            <person name="Fulton L."/>
            <person name="Fulton R."/>
            <person name="Garcia A.C."/>
            <person name="Gardiner A."/>
            <person name="Garfield D.A."/>
            <person name="Garvin B.E."/>
            <person name="Gibson G."/>
            <person name="Gilbert D."/>
            <person name="Gnerre S."/>
            <person name="Godfrey J."/>
            <person name="Good R."/>
            <person name="Gotea V."/>
            <person name="Gravely B."/>
            <person name="Greenberg A.J."/>
            <person name="Griffiths-Jones S."/>
            <person name="Gross S."/>
            <person name="Guigo R."/>
            <person name="Gustafson E.A."/>
            <person name="Haerty W."/>
            <person name="Hahn M.W."/>
            <person name="Halligan D.L."/>
            <person name="Halpern A.L."/>
            <person name="Halter G.M."/>
            <person name="Han M.V."/>
            <person name="Heger A."/>
            <person name="Hillier L."/>
            <person name="Hinrichs A.S."/>
            <person name="Holmes I."/>
            <person name="Hoskins R.A."/>
            <person name="Hubisz M.J."/>
            <person name="Hultmark D."/>
            <person name="Huntley M.A."/>
            <person name="Jaffe D.B."/>
            <person name="Jagadeeshan S."/>
            <person name="Jeck W.R."/>
            <person name="Johnson J."/>
            <person name="Jones C.D."/>
            <person name="Jordan W.C."/>
            <person name="Karpen G.H."/>
            <person name="Kataoka E."/>
            <person name="Keightley P.D."/>
            <person name="Kheradpour P."/>
            <person name="Kirkness E.F."/>
            <person name="Koerich L.B."/>
            <person name="Kristiansen K."/>
            <person name="Kudrna D."/>
            <person name="Kulathinal R.J."/>
            <person name="Kumar S."/>
            <person name="Kwok R."/>
            <person name="Lander E."/>
            <person name="Langley C.H."/>
            <person name="Lapoint R."/>
            <person name="Lazzaro B.P."/>
            <person name="Lee S.J."/>
            <person name="Levesque L."/>
            <person name="Li R."/>
            <person name="Lin C.F."/>
            <person name="Lin M.F."/>
            <person name="Lindblad-Toh K."/>
            <person name="Llopart A."/>
            <person name="Long M."/>
            <person name="Low L."/>
            <person name="Lozovsky E."/>
            <person name="Lu J."/>
            <person name="Luo M."/>
            <person name="Machado C.A."/>
            <person name="Makalowski W."/>
            <person name="Marzo M."/>
            <person name="Matsuda M."/>
            <person name="Matzkin L."/>
            <person name="McAllister B."/>
            <person name="McBride C.S."/>
            <person name="McKernan B."/>
            <person name="McKernan K."/>
            <person name="Mendez-Lago M."/>
            <person name="Minx P."/>
            <person name="Mollenhauer M.U."/>
            <person name="Montooth K."/>
            <person name="Mount S.M."/>
            <person name="Mu X."/>
            <person name="Myers E."/>
            <person name="Negre B."/>
            <person name="Newfeld S."/>
            <person name="Nielsen R."/>
            <person name="Noor M.A."/>
            <person name="O'Grady P."/>
            <person name="Pachter L."/>
            <person name="Papaceit M."/>
            <person name="Parisi M.J."/>
            <person name="Parisi M."/>
            <person name="Parts L."/>
            <person name="Pedersen J.S."/>
            <person name="Pesole G."/>
            <person name="Phillippy A.M."/>
            <person name="Ponting C.P."/>
            <person name="Pop M."/>
            <person name="Porcelli D."/>
            <person name="Powell J.R."/>
            <person name="Prohaska S."/>
            <person name="Pruitt K."/>
            <person name="Puig M."/>
            <person name="Quesneville H."/>
            <person name="Ram K.R."/>
            <person name="Rand D."/>
            <person name="Rasmussen M.D."/>
            <person name="Reed L.K."/>
            <person name="Reenan R."/>
            <person name="Reily A."/>
            <person name="Remington K.A."/>
            <person name="Rieger T.T."/>
            <person name="Ritchie M.G."/>
            <person name="Robin C."/>
            <person name="Rogers Y.H."/>
            <person name="Rohde C."/>
            <person name="Rozas J."/>
            <person name="Rubenfield M.J."/>
            <person name="Ruiz A."/>
            <person name="Russo S."/>
            <person name="Salzberg S.L."/>
            <person name="Sanchez-Gracia A."/>
            <person name="Saranga D.J."/>
            <person name="Sato H."/>
            <person name="Schaeffer S.W."/>
            <person name="Schatz M.C."/>
            <person name="Schlenke T."/>
            <person name="Schwartz R."/>
            <person name="Segarra C."/>
            <person name="Singh R.S."/>
            <person name="Sirot L."/>
            <person name="Sirota M."/>
            <person name="Sisneros N.B."/>
            <person name="Smith C.D."/>
            <person name="Smith T.F."/>
            <person name="Spieth J."/>
            <person name="Stage D.E."/>
            <person name="Stark A."/>
            <person name="Stephan W."/>
            <person name="Strausberg R.L."/>
            <person name="Strempel S."/>
            <person name="Sturgill D."/>
            <person name="Sutton G."/>
            <person name="Sutton G.G."/>
            <person name="Tao W."/>
            <person name="Teichmann S."/>
            <person name="Tobari Y.N."/>
            <person name="Tomimura Y."/>
            <person name="Tsolas J.M."/>
            <person name="Valente V.L."/>
            <person name="Venter E."/>
            <person name="Venter J.C."/>
            <person name="Vicario S."/>
            <person name="Vieira F.G."/>
            <person name="Vilella A.J."/>
            <person name="Villasante A."/>
            <person name="Walenz B."/>
            <person name="Wang J."/>
            <person name="Wasserman M."/>
            <person name="Watts T."/>
            <person name="Wilson D."/>
            <person name="Wilson R.K."/>
            <person name="Wing R.A."/>
            <person name="Wolfner M.F."/>
            <person name="Wong A."/>
            <person name="Wong G.K."/>
            <person name="Wu C.I."/>
            <person name="Wu G."/>
            <person name="Yamamoto D."/>
            <person name="Yang H.P."/>
            <person name="Yang S.P."/>
            <person name="Yorke J.A."/>
            <person name="Yoshida K."/>
            <person name="Zdobnov E."/>
            <person name="Zhang P."/>
            <person name="Zhang Y."/>
            <person name="Zimin A.V."/>
            <person name="Baldwin J."/>
            <person name="Abdouelleil A."/>
            <person name="Abdulkadir J."/>
            <person name="Abebe A."/>
            <person name="Abera B."/>
            <person name="Abreu J."/>
            <person name="Acer S.C."/>
            <person name="Aftuck L."/>
            <person name="Alexander A."/>
            <person name="An P."/>
            <person name="Anderson E."/>
            <person name="Anderson S."/>
            <person name="Arachi H."/>
            <person name="Azer M."/>
            <person name="Bachantsang P."/>
            <person name="Barry A."/>
            <person name="Bayul T."/>
            <person name="Berlin A."/>
            <person name="Bessette D."/>
            <person name="Bloom T."/>
            <person name="Blye J."/>
            <person name="Boguslavskiy L."/>
            <person name="Bonnet C."/>
            <person name="Boukhgalter B."/>
            <person name="Bourzgui I."/>
            <person name="Brown A."/>
            <person name="Cahill P."/>
            <person name="Channer S."/>
            <person name="Cheshatsang Y."/>
            <person name="Chuda L."/>
            <person name="Citroen M."/>
            <person name="Collymore A."/>
            <person name="Cooke P."/>
            <person name="Costello M."/>
            <person name="D'Aco K."/>
            <person name="Daza R."/>
            <person name="De Haan G."/>
            <person name="DeGray S."/>
            <person name="DeMaso C."/>
            <person name="Dhargay N."/>
            <person name="Dooley K."/>
            <person name="Dooley E."/>
            <person name="Doricent M."/>
            <person name="Dorje P."/>
            <person name="Dorjee K."/>
            <person name="Dupes A."/>
            <person name="Elong R."/>
            <person name="Falk J."/>
            <person name="Farina A."/>
            <person name="Faro S."/>
            <person name="Ferguson D."/>
            <person name="Fisher S."/>
            <person name="Foley C.D."/>
            <person name="Franke A."/>
            <person name="Friedrich D."/>
            <person name="Gadbois L."/>
            <person name="Gearin G."/>
            <person name="Gearin C.R."/>
            <person name="Giannoukos G."/>
            <person name="Goode T."/>
            <person name="Graham J."/>
            <person name="Grandbois E."/>
            <person name="Grewal S."/>
            <person name="Gyaltsen K."/>
            <person name="Hafez N."/>
            <person name="Hagos B."/>
            <person name="Hall J."/>
            <person name="Henson C."/>
            <person name="Hollinger A."/>
            <person name="Honan T."/>
            <person name="Huard M.D."/>
            <person name="Hughes L."/>
            <person name="Hurhula B."/>
            <person name="Husby M.E."/>
            <person name="Kamat A."/>
            <person name="Kanga B."/>
            <person name="Kashin S."/>
            <person name="Khazanovich D."/>
            <person name="Kisner P."/>
            <person name="Lance K."/>
            <person name="Lara M."/>
            <person name="Lee W."/>
            <person name="Lennon N."/>
            <person name="Letendre F."/>
            <person name="LeVine R."/>
            <person name="Lipovsky A."/>
            <person name="Liu X."/>
            <person name="Liu J."/>
            <person name="Liu S."/>
            <person name="Lokyitsang T."/>
            <person name="Lokyitsang Y."/>
            <person name="Lubonja R."/>
            <person name="Lui A."/>
            <person name="MacDonald P."/>
            <person name="Magnisalis V."/>
            <person name="Maru K."/>
            <person name="Matthews C."/>
            <person name="McCusker W."/>
            <person name="McDonough S."/>
            <person name="Mehta T."/>
            <person name="Meldrim J."/>
            <person name="Meneus L."/>
            <person name="Mihai O."/>
            <person name="Mihalev A."/>
            <person name="Mihova T."/>
            <person name="Mittelman R."/>
            <person name="Mlenga V."/>
            <person name="Montmayeur A."/>
            <person name="Mulrain L."/>
            <person name="Navidi A."/>
            <person name="Naylor J."/>
            <person name="Negash T."/>
            <person name="Nguyen T."/>
            <person name="Nguyen N."/>
            <person name="Nicol R."/>
            <person name="Norbu C."/>
            <person name="Norbu N."/>
            <person name="Novod N."/>
            <person name="O'Neill B."/>
            <person name="Osman S."/>
            <person name="Markiewicz E."/>
            <person name="Oyono O.L."/>
            <person name="Patti C."/>
            <person name="Phunkhang P."/>
            <person name="Pierre F."/>
            <person name="Priest M."/>
            <person name="Raghuraman S."/>
            <person name="Rege F."/>
            <person name="Reyes R."/>
            <person name="Rise C."/>
            <person name="Rogov P."/>
            <person name="Ross K."/>
            <person name="Ryan E."/>
            <person name="Settipalli S."/>
            <person name="Shea T."/>
            <person name="Sherpa N."/>
            <person name="Shi L."/>
            <person name="Shih D."/>
            <person name="Sparrow T."/>
            <person name="Spaulding J."/>
            <person name="Stalker J."/>
            <person name="Stange-Thomann N."/>
            <person name="Stavropoulos S."/>
            <person name="Stone C."/>
            <person name="Strader C."/>
            <person name="Tesfaye S."/>
            <person name="Thomson T."/>
            <person name="Thoulutsang Y."/>
            <person name="Thoulutsang D."/>
            <person name="Topham K."/>
            <person name="Topping I."/>
            <person name="Tsamla T."/>
            <person name="Vassiliev H."/>
            <person name="Vo A."/>
            <person name="Wangchuk T."/>
            <person name="Wangdi T."/>
            <person name="Weiand M."/>
            <person name="Wilkinson J."/>
            <person name="Wilson A."/>
            <person name="Yadav S."/>
            <person name="Young G."/>
            <person name="Yu Q."/>
            <person name="Zembek L."/>
            <person name="Zhong D."/>
            <person name="Zimmer A."/>
            <person name="Zwirko Z."/>
            <person name="Jaffe D.B."/>
            <person name="Alvarez P."/>
            <person name="Brockman W."/>
            <person name="Butler J."/>
            <person name="Chin C."/>
            <person name="Gnerre S."/>
            <person name="Grabherr M."/>
            <person name="Kleber M."/>
            <person name="Mauceli E."/>
            <person name="MacCallum I."/>
        </authorList>
    </citation>
    <scope>NUCLEOTIDE SEQUENCE [LARGE SCALE GENOMIC DNA]</scope>
    <source>
        <strain evidence="2">Tucson 15287-2541.00</strain>
    </source>
</reference>
<keyword evidence="2" id="KW-1185">Reference proteome</keyword>
<proteinExistence type="predicted"/>
<accession>B4JMQ8</accession>
<dbReference type="AlphaFoldDB" id="B4JMQ8"/>
<dbReference type="HOGENOM" id="CLU_2308890_0_0_1"/>
<sequence>MLLKDQPTLKDVAKVFIVGLALRSYVTDGSGNGNQRRTSFGHELSRRICNATNRSSTICQRHRQKFLTLERIKDYDMQYKEKIDLSRQTRELMANNNLTS</sequence>
<evidence type="ECO:0000313" key="1">
    <source>
        <dbReference type="EMBL" id="EDV92001.1"/>
    </source>
</evidence>